<evidence type="ECO:0000313" key="1">
    <source>
        <dbReference type="EMBL" id="MBO8485009.1"/>
    </source>
</evidence>
<organism evidence="1 2">
    <name type="scientific">Candidatus Cryptobacteroides excrementavium</name>
    <dbReference type="NCBI Taxonomy" id="2840759"/>
    <lineage>
        <taxon>Bacteria</taxon>
        <taxon>Pseudomonadati</taxon>
        <taxon>Bacteroidota</taxon>
        <taxon>Bacteroidia</taxon>
        <taxon>Bacteroidales</taxon>
        <taxon>Candidatus Cryptobacteroides</taxon>
    </lineage>
</organism>
<proteinExistence type="predicted"/>
<dbReference type="InterPro" id="IPR007922">
    <property type="entry name" value="DciA-like"/>
</dbReference>
<protein>
    <submittedName>
        <fullName evidence="1">DUF721 domain-containing protein</fullName>
    </submittedName>
</protein>
<comment type="caution">
    <text evidence="1">The sequence shown here is derived from an EMBL/GenBank/DDBJ whole genome shotgun (WGS) entry which is preliminary data.</text>
</comment>
<dbReference type="Proteomes" id="UP000823750">
    <property type="component" value="Unassembled WGS sequence"/>
</dbReference>
<dbReference type="Pfam" id="PF05258">
    <property type="entry name" value="DciA"/>
    <property type="match status" value="1"/>
</dbReference>
<dbReference type="AlphaFoldDB" id="A0A9D9J3X2"/>
<gene>
    <name evidence="1" type="ORF">IAB78_01110</name>
</gene>
<name>A0A9D9J3X2_9BACT</name>
<dbReference type="EMBL" id="JADILX010000021">
    <property type="protein sequence ID" value="MBO8485009.1"/>
    <property type="molecule type" value="Genomic_DNA"/>
</dbReference>
<sequence length="116" mass="13054">MTEDKGINSTMMGRREPMSLDRLIAECIRDLRLESGLNDMLVFGAWDKASGAAEYTADRYFHKGTLYCRISSSVVRSMLSVRRRQLLRDINEILKNGDGGLSGQGKTLEVKNLILK</sequence>
<reference evidence="1" key="1">
    <citation type="submission" date="2020-10" db="EMBL/GenBank/DDBJ databases">
        <authorList>
            <person name="Gilroy R."/>
        </authorList>
    </citation>
    <scope>NUCLEOTIDE SEQUENCE</scope>
    <source>
        <strain evidence="1">B2-16538</strain>
    </source>
</reference>
<reference evidence="1" key="2">
    <citation type="journal article" date="2021" name="PeerJ">
        <title>Extensive microbial diversity within the chicken gut microbiome revealed by metagenomics and culture.</title>
        <authorList>
            <person name="Gilroy R."/>
            <person name="Ravi A."/>
            <person name="Getino M."/>
            <person name="Pursley I."/>
            <person name="Horton D.L."/>
            <person name="Alikhan N.F."/>
            <person name="Baker D."/>
            <person name="Gharbi K."/>
            <person name="Hall N."/>
            <person name="Watson M."/>
            <person name="Adriaenssens E.M."/>
            <person name="Foster-Nyarko E."/>
            <person name="Jarju S."/>
            <person name="Secka A."/>
            <person name="Antonio M."/>
            <person name="Oren A."/>
            <person name="Chaudhuri R.R."/>
            <person name="La Ragione R."/>
            <person name="Hildebrand F."/>
            <person name="Pallen M.J."/>
        </authorList>
    </citation>
    <scope>NUCLEOTIDE SEQUENCE</scope>
    <source>
        <strain evidence="1">B2-16538</strain>
    </source>
</reference>
<evidence type="ECO:0000313" key="2">
    <source>
        <dbReference type="Proteomes" id="UP000823750"/>
    </source>
</evidence>
<accession>A0A9D9J3X2</accession>